<accession>A1TQU3</accession>
<evidence type="ECO:0000256" key="1">
    <source>
        <dbReference type="SAM" id="Phobius"/>
    </source>
</evidence>
<dbReference type="RefSeq" id="WP_011795853.1">
    <property type="nucleotide sequence ID" value="NC_008752.1"/>
</dbReference>
<proteinExistence type="predicted"/>
<dbReference type="NCBIfam" id="TIGR03747">
    <property type="entry name" value="conj_TIGR03747"/>
    <property type="match status" value="1"/>
</dbReference>
<feature type="transmembrane region" description="Helical" evidence="1">
    <location>
        <begin position="160"/>
        <end position="183"/>
    </location>
</feature>
<keyword evidence="1" id="KW-0472">Membrane</keyword>
<feature type="transmembrane region" description="Helical" evidence="1">
    <location>
        <begin position="12"/>
        <end position="39"/>
    </location>
</feature>
<dbReference type="KEGG" id="aav:Aave_2763"/>
<evidence type="ECO:0008006" key="4">
    <source>
        <dbReference type="Google" id="ProtNLM"/>
    </source>
</evidence>
<dbReference type="AlphaFoldDB" id="A1TQU3"/>
<evidence type="ECO:0000313" key="2">
    <source>
        <dbReference type="EMBL" id="ABM33331.1"/>
    </source>
</evidence>
<protein>
    <recommendedName>
        <fullName evidence="4">TIGR03747 family integrating conjugative element membrane protein</fullName>
    </recommendedName>
</protein>
<dbReference type="STRING" id="397945.Aave_2763"/>
<dbReference type="EMBL" id="CP000512">
    <property type="protein sequence ID" value="ABM33331.1"/>
    <property type="molecule type" value="Genomic_DNA"/>
</dbReference>
<organism evidence="2 3">
    <name type="scientific">Paracidovorax citrulli (strain AAC00-1)</name>
    <name type="common">Acidovorax citrulli</name>
    <dbReference type="NCBI Taxonomy" id="397945"/>
    <lineage>
        <taxon>Bacteria</taxon>
        <taxon>Pseudomonadati</taxon>
        <taxon>Pseudomonadota</taxon>
        <taxon>Betaproteobacteria</taxon>
        <taxon>Burkholderiales</taxon>
        <taxon>Comamonadaceae</taxon>
        <taxon>Paracidovorax</taxon>
    </lineage>
</organism>
<dbReference type="Pfam" id="PF14348">
    <property type="entry name" value="DtrJ-like"/>
    <property type="match status" value="1"/>
</dbReference>
<evidence type="ECO:0000313" key="3">
    <source>
        <dbReference type="Proteomes" id="UP000002596"/>
    </source>
</evidence>
<dbReference type="eggNOG" id="ENOG502Z7W5">
    <property type="taxonomic scope" value="Bacteria"/>
</dbReference>
<dbReference type="OrthoDB" id="8443503at2"/>
<feature type="transmembrane region" description="Helical" evidence="1">
    <location>
        <begin position="203"/>
        <end position="223"/>
    </location>
</feature>
<reference evidence="2 3" key="1">
    <citation type="submission" date="2006-12" db="EMBL/GenBank/DDBJ databases">
        <title>Complete sequence of Acidovorax avenae subsp. citrulli AAC00-1.</title>
        <authorList>
            <consortium name="US DOE Joint Genome Institute"/>
            <person name="Copeland A."/>
            <person name="Lucas S."/>
            <person name="Lapidus A."/>
            <person name="Barry K."/>
            <person name="Detter J.C."/>
            <person name="Glavina del Rio T."/>
            <person name="Dalin E."/>
            <person name="Tice H."/>
            <person name="Pitluck S."/>
            <person name="Kiss H."/>
            <person name="Brettin T."/>
            <person name="Bruce D."/>
            <person name="Han C."/>
            <person name="Tapia R."/>
            <person name="Gilna P."/>
            <person name="Schmutz J."/>
            <person name="Larimer F."/>
            <person name="Land M."/>
            <person name="Hauser L."/>
            <person name="Kyrpides N."/>
            <person name="Kim E."/>
            <person name="Stahl D."/>
            <person name="Richardson P."/>
        </authorList>
    </citation>
    <scope>NUCLEOTIDE SEQUENCE [LARGE SCALE GENOMIC DNA]</scope>
    <source>
        <strain evidence="2 3">AAC00-1</strain>
    </source>
</reference>
<name>A1TQU3_PARC0</name>
<keyword evidence="1" id="KW-1133">Transmembrane helix</keyword>
<keyword evidence="1" id="KW-0812">Transmembrane</keyword>
<dbReference type="HOGENOM" id="CLU_100588_1_0_4"/>
<dbReference type="InterPro" id="IPR022266">
    <property type="entry name" value="DtrJ-like"/>
</dbReference>
<gene>
    <name evidence="2" type="ordered locus">Aave_2763</name>
</gene>
<feature type="transmembrane region" description="Helical" evidence="1">
    <location>
        <begin position="229"/>
        <end position="250"/>
    </location>
</feature>
<dbReference type="Proteomes" id="UP000002596">
    <property type="component" value="Chromosome"/>
</dbReference>
<sequence length="254" mass="27521">MTPAPPPKPQTVGPIGLAFSVSFGLVSVAVGAWIVGMLIEIGGGYFLWKGQGIRHAQSLVQQDLEYIAAAPRSLLVRDTVAFSLQLAGWVRMPYEKLGVLRWYQRMHAPTAAAPTAMPLTGQTVAPQLRGIGVATTDAARVLSEWIVISMFVAQDVLLRMAIGAFAMPAFVLACLIGVVDGLVRRDRRRWTGGRESSFVYHHAKRYTGWALTGGFGLYLSWPFGGFNPAHMVLVFTVLVAVTLSTTVGAFKKYA</sequence>